<organism evidence="2 3">
    <name type="scientific">Evansella cellulosilytica (strain ATCC 21833 / DSM 2522 / FERM P-1141 / JCM 9156 / N-4)</name>
    <name type="common">Bacillus cellulosilyticus</name>
    <dbReference type="NCBI Taxonomy" id="649639"/>
    <lineage>
        <taxon>Bacteria</taxon>
        <taxon>Bacillati</taxon>
        <taxon>Bacillota</taxon>
        <taxon>Bacilli</taxon>
        <taxon>Bacillales</taxon>
        <taxon>Bacillaceae</taxon>
        <taxon>Evansella</taxon>
    </lineage>
</organism>
<dbReference type="OrthoDB" id="2604331at2"/>
<keyword evidence="3" id="KW-1185">Reference proteome</keyword>
<feature type="transmembrane region" description="Helical" evidence="1">
    <location>
        <begin position="53"/>
        <end position="76"/>
    </location>
</feature>
<protein>
    <submittedName>
        <fullName evidence="2">Uncharacterized protein</fullName>
    </submittedName>
</protein>
<sequence>MKKRDDLDRTLMSVDDESDWHRQDKHRLKERIFQDIEKMNGNVIRKQTHSLKYYIAVVSVSLLLFILLFPNLLSLFDSDIDRFPSSASRMKNVTEEGYNIEIQRKIEERDGYRVFLQIENESIHTFEENEMFIKHFAGELEIDSVGEDWVFSPNPEELYVDRQSILIEVEEVRGSFAEIDAGSSVIIDFFVPSKIIEDPHVEIVYQSVKIPPVNARTSDGFQHTFHVIDVNNEKVGMYDESQHTPVSLKYVLVVLFFIVSLYIIWRHKTKRMVLLIATIVIVALMYIGMNIIKDDITEIENVVNEISWPMMEVVHIEMLDHGEALAFYEHGGGTLTSFGSVLVKETFFGWKNVRGGSSSHISARHPMGWNYSNYDYANTSYQSLLNGKLLNEEIDEIVITIHNIDKEVSGNIIDYGDGERFWYYISEDDNLDEVTIYGISKNGEIVEQYSNR</sequence>
<keyword evidence="1" id="KW-1133">Transmembrane helix</keyword>
<dbReference type="HOGENOM" id="CLU_605017_0_0_9"/>
<dbReference type="STRING" id="649639.Bcell_2370"/>
<name>E6TRB6_EVAC2</name>
<accession>E6TRB6</accession>
<reference evidence="2 3" key="1">
    <citation type="submission" date="2010-12" db="EMBL/GenBank/DDBJ databases">
        <title>Complete sequence of Bacillus cellulosilyticus DSM 2522.</title>
        <authorList>
            <consortium name="US DOE Joint Genome Institute"/>
            <person name="Lucas S."/>
            <person name="Copeland A."/>
            <person name="Lapidus A."/>
            <person name="Cheng J.-F."/>
            <person name="Bruce D."/>
            <person name="Goodwin L."/>
            <person name="Pitluck S."/>
            <person name="Chertkov O."/>
            <person name="Detter J.C."/>
            <person name="Han C."/>
            <person name="Tapia R."/>
            <person name="Land M."/>
            <person name="Hauser L."/>
            <person name="Jeffries C."/>
            <person name="Kyrpides N."/>
            <person name="Ivanova N."/>
            <person name="Mikhailova N."/>
            <person name="Brumm P."/>
            <person name="Mead D."/>
            <person name="Woyke T."/>
        </authorList>
    </citation>
    <scope>NUCLEOTIDE SEQUENCE [LARGE SCALE GENOMIC DNA]</scope>
    <source>
        <strain evidence="3">ATCC 21833 / DSM 2522 / FERM P-1141 / JCM 9156 / N-4</strain>
    </source>
</reference>
<evidence type="ECO:0000313" key="3">
    <source>
        <dbReference type="Proteomes" id="UP000001401"/>
    </source>
</evidence>
<dbReference type="EMBL" id="CP002394">
    <property type="protein sequence ID" value="ADU30628.1"/>
    <property type="molecule type" value="Genomic_DNA"/>
</dbReference>
<keyword evidence="1" id="KW-0812">Transmembrane</keyword>
<proteinExistence type="predicted"/>
<dbReference type="Proteomes" id="UP000001401">
    <property type="component" value="Chromosome"/>
</dbReference>
<feature type="transmembrane region" description="Helical" evidence="1">
    <location>
        <begin position="247"/>
        <end position="265"/>
    </location>
</feature>
<dbReference type="AlphaFoldDB" id="E6TRB6"/>
<keyword evidence="1" id="KW-0472">Membrane</keyword>
<evidence type="ECO:0000313" key="2">
    <source>
        <dbReference type="EMBL" id="ADU30628.1"/>
    </source>
</evidence>
<gene>
    <name evidence="2" type="ordered locus">Bcell_2370</name>
</gene>
<feature type="transmembrane region" description="Helical" evidence="1">
    <location>
        <begin position="272"/>
        <end position="292"/>
    </location>
</feature>
<evidence type="ECO:0000256" key="1">
    <source>
        <dbReference type="SAM" id="Phobius"/>
    </source>
</evidence>
<dbReference type="KEGG" id="bco:Bcell_2370"/>
<dbReference type="RefSeq" id="WP_013488963.1">
    <property type="nucleotide sequence ID" value="NC_014829.1"/>
</dbReference>